<proteinExistence type="predicted"/>
<sequence length="268" mass="28326">MDLPESSGASEADVKPQQQSAFARVPTKTLPGLDIQRVVPPSTAAAALPPYTFQPYVNGHFPKPETLMNYVPGFDVAPQMLQQLQQHLSQQQQQRAGPAAPAATMPSSMQHMQQQHPAPPTHNLTQAQMNTNEAFLAVARALLANVGSNPQQTQPNLQPQQLQQLQLPAAAISKMRLGQRGGDDSGTESMSPPMSAGSPANMSRSNSFSVSSLLHHNHAAAEMLASMSPATSGYLSGSNNSLASAPSLEHLATTPRAAPRPRTPPVGA</sequence>
<evidence type="ECO:0000256" key="1">
    <source>
        <dbReference type="SAM" id="MobiDB-lite"/>
    </source>
</evidence>
<evidence type="ECO:0000313" key="2">
    <source>
        <dbReference type="EMBL" id="GMT30409.1"/>
    </source>
</evidence>
<feature type="compositionally biased region" description="Polar residues" evidence="1">
    <location>
        <begin position="229"/>
        <end position="244"/>
    </location>
</feature>
<dbReference type="EMBL" id="BTSY01000005">
    <property type="protein sequence ID" value="GMT30409.1"/>
    <property type="molecule type" value="Genomic_DNA"/>
</dbReference>
<accession>A0AAV5WEE9</accession>
<organism evidence="2 3">
    <name type="scientific">Pristionchus fissidentatus</name>
    <dbReference type="NCBI Taxonomy" id="1538716"/>
    <lineage>
        <taxon>Eukaryota</taxon>
        <taxon>Metazoa</taxon>
        <taxon>Ecdysozoa</taxon>
        <taxon>Nematoda</taxon>
        <taxon>Chromadorea</taxon>
        <taxon>Rhabditida</taxon>
        <taxon>Rhabditina</taxon>
        <taxon>Diplogasteromorpha</taxon>
        <taxon>Diplogasteroidea</taxon>
        <taxon>Neodiplogasteridae</taxon>
        <taxon>Pristionchus</taxon>
    </lineage>
</organism>
<keyword evidence="3" id="KW-1185">Reference proteome</keyword>
<feature type="region of interest" description="Disordered" evidence="1">
    <location>
        <begin position="177"/>
        <end position="209"/>
    </location>
</feature>
<reference evidence="2" key="1">
    <citation type="submission" date="2023-10" db="EMBL/GenBank/DDBJ databases">
        <title>Genome assembly of Pristionchus species.</title>
        <authorList>
            <person name="Yoshida K."/>
            <person name="Sommer R.J."/>
        </authorList>
    </citation>
    <scope>NUCLEOTIDE SEQUENCE</scope>
    <source>
        <strain evidence="2">RS5133</strain>
    </source>
</reference>
<protein>
    <submittedName>
        <fullName evidence="2">Uncharacterized protein</fullName>
    </submittedName>
</protein>
<feature type="non-terminal residue" evidence="2">
    <location>
        <position position="268"/>
    </location>
</feature>
<feature type="region of interest" description="Disordered" evidence="1">
    <location>
        <begin position="229"/>
        <end position="268"/>
    </location>
</feature>
<comment type="caution">
    <text evidence="2">The sequence shown here is derived from an EMBL/GenBank/DDBJ whole genome shotgun (WGS) entry which is preliminary data.</text>
</comment>
<dbReference type="Proteomes" id="UP001432322">
    <property type="component" value="Unassembled WGS sequence"/>
</dbReference>
<feature type="compositionally biased region" description="Low complexity" evidence="1">
    <location>
        <begin position="84"/>
        <end position="116"/>
    </location>
</feature>
<feature type="region of interest" description="Disordered" evidence="1">
    <location>
        <begin position="1"/>
        <end position="28"/>
    </location>
</feature>
<gene>
    <name evidence="2" type="ORF">PFISCL1PPCAC_21706</name>
</gene>
<feature type="compositionally biased region" description="Low complexity" evidence="1">
    <location>
        <begin position="189"/>
        <end position="209"/>
    </location>
</feature>
<evidence type="ECO:0000313" key="3">
    <source>
        <dbReference type="Proteomes" id="UP001432322"/>
    </source>
</evidence>
<name>A0AAV5WEE9_9BILA</name>
<dbReference type="AlphaFoldDB" id="A0AAV5WEE9"/>
<feature type="region of interest" description="Disordered" evidence="1">
    <location>
        <begin position="84"/>
        <end position="124"/>
    </location>
</feature>